<comment type="caution">
    <text evidence="1">The sequence shown here is derived from an EMBL/GenBank/DDBJ whole genome shotgun (WGS) entry which is preliminary data.</text>
</comment>
<proteinExistence type="predicted"/>
<keyword evidence="2" id="KW-1185">Reference proteome</keyword>
<evidence type="ECO:0000313" key="1">
    <source>
        <dbReference type="EMBL" id="KAJ8009170.1"/>
    </source>
</evidence>
<evidence type="ECO:0000313" key="2">
    <source>
        <dbReference type="Proteomes" id="UP001157502"/>
    </source>
</evidence>
<gene>
    <name evidence="1" type="ORF">DPEC_G00086120</name>
</gene>
<accession>A0ACC2H0F2</accession>
<reference evidence="1" key="1">
    <citation type="submission" date="2021-05" db="EMBL/GenBank/DDBJ databases">
        <authorList>
            <person name="Pan Q."/>
            <person name="Jouanno E."/>
            <person name="Zahm M."/>
            <person name="Klopp C."/>
            <person name="Cabau C."/>
            <person name="Louis A."/>
            <person name="Berthelot C."/>
            <person name="Parey E."/>
            <person name="Roest Crollius H."/>
            <person name="Montfort J."/>
            <person name="Robinson-Rechavi M."/>
            <person name="Bouchez O."/>
            <person name="Lampietro C."/>
            <person name="Lopez Roques C."/>
            <person name="Donnadieu C."/>
            <person name="Postlethwait J."/>
            <person name="Bobe J."/>
            <person name="Dillon D."/>
            <person name="Chandos A."/>
            <person name="von Hippel F."/>
            <person name="Guiguen Y."/>
        </authorList>
    </citation>
    <scope>NUCLEOTIDE SEQUENCE</scope>
    <source>
        <strain evidence="1">YG-Jan2019</strain>
    </source>
</reference>
<name>A0ACC2H0F2_DALPE</name>
<dbReference type="Proteomes" id="UP001157502">
    <property type="component" value="Chromosome 7"/>
</dbReference>
<sequence length="870" mass="99914">MCHSGRPATCNIYKLRKMEPFEAYRTDRDSIGSSKRRISSILKAPRKSSVIINSPEREKSQVEHVKPVEKKRISRRVSFATSNDVLLFPKDLKNGSPVRSPLQNLPQTATENTSAPTGSFDGAQPIAGMETLLNAPLHVLQQRTKEQFMFNPDDYGEKTVMFTGEDAAFMDMTHSHTILIANDSDCSVVLPHESNTSVLTSGNMDFTFSEEKKKTRAIPSEPNPIESKSMTDLGRPIWKNSLDGTHDLSNTSTDNIDDEVLPDISSEEDLSETVDTMSAQKVEDEFFEEPVQAIPQSQKRPLPEEGHENSTDEEKRWKPSTENIRETVPPTQVVQWDSNCIVSASQDSSNNSNIRCEGTFESSTYRQSQLEYQFEDNGDYMLEIRKKLQEGSITVTEFLKLFSIDFVIHKPRQSILPTRIESCQDRKTRDLLMEKLIYRPKQRVYETGCQMLTGLVDRLKVCLRNQDNLLKNVNPTLWEAVKVFSDEELQLFGAKLKEQRTFFRKRSKVQSHEMKSVLYLDLVNTAREAQQNLRGKIEKTDMLLTDLDECLHNLEAELAAVEGTGVEDSEPTLKSRQQGLENVNKAIAENERHICEIEMQKRSTMDRVDRLRKETLELENHIAMVDRLNEWKFVGKDDRKTVYSFLYESVLLEVHFEKSDGELREECERNITDITFQRQMDDEKSPCYARLVHNLLCQYIGNDTNGFKKYTTSRYIPKLLHDVGLVVSRCRLLGEEIHLMKKWGALRLNVLNISCVETQVSILFSSLKTFAKFEMAVVVSSSYPFCLLHVQNFQNHIGNTTKGQVEDIISSVTPAKNYLTKIIKKIHETFEGRANVITWHAKQVRRVASGRFYFEQKLFEFFSQTFLSYP</sequence>
<protein>
    <submittedName>
        <fullName evidence="1">Uncharacterized protein</fullName>
    </submittedName>
</protein>
<dbReference type="EMBL" id="CM055734">
    <property type="protein sequence ID" value="KAJ8009170.1"/>
    <property type="molecule type" value="Genomic_DNA"/>
</dbReference>
<organism evidence="1 2">
    <name type="scientific">Dallia pectoralis</name>
    <name type="common">Alaska blackfish</name>
    <dbReference type="NCBI Taxonomy" id="75939"/>
    <lineage>
        <taxon>Eukaryota</taxon>
        <taxon>Metazoa</taxon>
        <taxon>Chordata</taxon>
        <taxon>Craniata</taxon>
        <taxon>Vertebrata</taxon>
        <taxon>Euteleostomi</taxon>
        <taxon>Actinopterygii</taxon>
        <taxon>Neopterygii</taxon>
        <taxon>Teleostei</taxon>
        <taxon>Protacanthopterygii</taxon>
        <taxon>Esociformes</taxon>
        <taxon>Umbridae</taxon>
        <taxon>Dallia</taxon>
    </lineage>
</organism>